<keyword evidence="6" id="KW-1185">Reference proteome</keyword>
<evidence type="ECO:0000313" key="7">
    <source>
        <dbReference type="RefSeq" id="XP_013763539.1"/>
    </source>
</evidence>
<dbReference type="GeneID" id="102211018"/>
<dbReference type="PROSITE" id="PS51720">
    <property type="entry name" value="G_AIG1"/>
    <property type="match status" value="1"/>
</dbReference>
<evidence type="ECO:0000256" key="3">
    <source>
        <dbReference type="ARBA" id="ARBA00023134"/>
    </source>
</evidence>
<evidence type="ECO:0000313" key="6">
    <source>
        <dbReference type="Proteomes" id="UP000695023"/>
    </source>
</evidence>
<keyword evidence="4" id="KW-0472">Membrane</keyword>
<dbReference type="CDD" id="cd01852">
    <property type="entry name" value="AIG1"/>
    <property type="match status" value="1"/>
</dbReference>
<protein>
    <submittedName>
        <fullName evidence="7">GTPase IMAP family member 4-like</fullName>
    </submittedName>
</protein>
<dbReference type="AlphaFoldDB" id="A0A9Y6J5Q8"/>
<feature type="transmembrane region" description="Helical" evidence="4">
    <location>
        <begin position="242"/>
        <end position="265"/>
    </location>
</feature>
<dbReference type="Pfam" id="PF04548">
    <property type="entry name" value="AIG1"/>
    <property type="match status" value="1"/>
</dbReference>
<dbReference type="Gene3D" id="3.40.50.300">
    <property type="entry name" value="P-loop containing nucleotide triphosphate hydrolases"/>
    <property type="match status" value="1"/>
</dbReference>
<comment type="similarity">
    <text evidence="1">Belongs to the TRAFAC class TrmE-Era-EngA-EngB-Septin-like GTPase superfamily. AIG1/Toc34/Toc159-like paraseptin GTPase family. IAN subfamily.</text>
</comment>
<accession>A0A9Y6J5Q8</accession>
<dbReference type="PANTHER" id="PTHR10903:SF186">
    <property type="entry name" value="GTPASE IMAP FAMILY MEMBER 4-LIKE-RELATED"/>
    <property type="match status" value="1"/>
</dbReference>
<dbReference type="InterPro" id="IPR045058">
    <property type="entry name" value="GIMA/IAN/Toc"/>
</dbReference>
<evidence type="ECO:0000259" key="5">
    <source>
        <dbReference type="PROSITE" id="PS51720"/>
    </source>
</evidence>
<dbReference type="GO" id="GO:0005525">
    <property type="term" value="F:GTP binding"/>
    <property type="evidence" value="ECO:0007669"/>
    <property type="project" value="UniProtKB-KW"/>
</dbReference>
<dbReference type="InterPro" id="IPR027417">
    <property type="entry name" value="P-loop_NTPase"/>
</dbReference>
<dbReference type="FunFam" id="3.40.50.300:FF:000366">
    <property type="entry name" value="GTPase, IMAP family member 2"/>
    <property type="match status" value="1"/>
</dbReference>
<evidence type="ECO:0000256" key="1">
    <source>
        <dbReference type="ARBA" id="ARBA00008535"/>
    </source>
</evidence>
<dbReference type="InterPro" id="IPR006703">
    <property type="entry name" value="G_AIG1"/>
</dbReference>
<dbReference type="PANTHER" id="PTHR10903">
    <property type="entry name" value="GTPASE, IMAP FAMILY MEMBER-RELATED"/>
    <property type="match status" value="1"/>
</dbReference>
<keyword evidence="4" id="KW-0812">Transmembrane</keyword>
<gene>
    <name evidence="7" type="primary">LOC102211018</name>
</gene>
<feature type="domain" description="AIG1-type G" evidence="5">
    <location>
        <begin position="10"/>
        <end position="210"/>
    </location>
</feature>
<sequence length="306" mass="32399">MYNSPTGAQEPHLRIALVGKTGVGKSAVGNTILQEKVFKSTTSAASVTAECQKSNKQFDGQLLHVVDTPGLFDTKKKQTEVTQEIAKCVSLVAPGPHAFLVVIQAARFTKEEKDTVQIIQHMFGEKASDYTVVLFTCGDNLKADGVPIEKLISGNRALCDFISQCGGGYHVFNNRDENPSQVRKLLLKINTMVQSNGGRCYTNEMFKEAEDAIKKEMEELQKKQPDMKPEEAREKAEKDNSFIRNAVIFATTAVGAVAGAATGLGMSACTGAATGSLAGPVGAIAGGAVGLGVGAAAVIKKACVMQ</sequence>
<dbReference type="RefSeq" id="XP_013763539.1">
    <property type="nucleotide sequence ID" value="XM_013908085.1"/>
</dbReference>
<feature type="transmembrane region" description="Helical" evidence="4">
    <location>
        <begin position="277"/>
        <end position="299"/>
    </location>
</feature>
<dbReference type="Proteomes" id="UP000695023">
    <property type="component" value="Unplaced"/>
</dbReference>
<evidence type="ECO:0000256" key="2">
    <source>
        <dbReference type="ARBA" id="ARBA00022741"/>
    </source>
</evidence>
<proteinExistence type="inferred from homology"/>
<organism evidence="6 7">
    <name type="scientific">Pundamilia nyererei</name>
    <dbReference type="NCBI Taxonomy" id="303518"/>
    <lineage>
        <taxon>Eukaryota</taxon>
        <taxon>Metazoa</taxon>
        <taxon>Chordata</taxon>
        <taxon>Craniata</taxon>
        <taxon>Vertebrata</taxon>
        <taxon>Euteleostomi</taxon>
        <taxon>Actinopterygii</taxon>
        <taxon>Neopterygii</taxon>
        <taxon>Teleostei</taxon>
        <taxon>Neoteleostei</taxon>
        <taxon>Acanthomorphata</taxon>
        <taxon>Ovalentaria</taxon>
        <taxon>Cichlomorphae</taxon>
        <taxon>Cichliformes</taxon>
        <taxon>Cichlidae</taxon>
        <taxon>African cichlids</taxon>
        <taxon>Pseudocrenilabrinae</taxon>
        <taxon>Haplochromini</taxon>
        <taxon>Pundamilia</taxon>
    </lineage>
</organism>
<reference evidence="7" key="1">
    <citation type="submission" date="2025-08" db="UniProtKB">
        <authorList>
            <consortium name="RefSeq"/>
        </authorList>
    </citation>
    <scope>IDENTIFICATION</scope>
</reference>
<evidence type="ECO:0000256" key="4">
    <source>
        <dbReference type="SAM" id="Phobius"/>
    </source>
</evidence>
<dbReference type="SUPFAM" id="SSF52540">
    <property type="entry name" value="P-loop containing nucleoside triphosphate hydrolases"/>
    <property type="match status" value="1"/>
</dbReference>
<keyword evidence="2" id="KW-0547">Nucleotide-binding</keyword>
<keyword evidence="4" id="KW-1133">Transmembrane helix</keyword>
<keyword evidence="3" id="KW-0342">GTP-binding</keyword>
<name>A0A9Y6J5Q8_9CICH</name>